<sequence length="291" mass="29799">MVKIVKRVALGLVVLIVAGVAALIGTVYYQGRQRPSGNPVYVALGSSFAAGLGLEGRAPGSPLACQRSLNGYPQRLARAAGLPLVDMSCSGSTAAQVKEGGQFFQGPQVAAVAPATRYVTLTAGGNDVSYIGDLVGMAYRNRGGLLGLMGKLMHAPHASSERDFKKVEADIRGAIAAARNRAPAARIVVVSYPPALPEHGTCAALGLTADQVALMRPVAETLAGVTRAAAREGGAQVVDMAVIGKGHDACSSEPWVNGAAPRQGAPFHPTLKGTEATARLVARAFGLNPVS</sequence>
<comment type="caution">
    <text evidence="2">The sequence shown here is derived from an EMBL/GenBank/DDBJ whole genome shotgun (WGS) entry which is preliminary data.</text>
</comment>
<organism evidence="2 3">
    <name type="scientific">Sphingomonas natans</name>
    <dbReference type="NCBI Taxonomy" id="3063330"/>
    <lineage>
        <taxon>Bacteria</taxon>
        <taxon>Pseudomonadati</taxon>
        <taxon>Pseudomonadota</taxon>
        <taxon>Alphaproteobacteria</taxon>
        <taxon>Sphingomonadales</taxon>
        <taxon>Sphingomonadaceae</taxon>
        <taxon>Sphingomonas</taxon>
    </lineage>
</organism>
<dbReference type="SUPFAM" id="SSF52266">
    <property type="entry name" value="SGNH hydrolase"/>
    <property type="match status" value="1"/>
</dbReference>
<dbReference type="RefSeq" id="WP_303541775.1">
    <property type="nucleotide sequence ID" value="NZ_JAUOTP010000003.1"/>
</dbReference>
<dbReference type="PANTHER" id="PTHR37981">
    <property type="entry name" value="LIPASE 2"/>
    <property type="match status" value="1"/>
</dbReference>
<accession>A0ABT8Y886</accession>
<keyword evidence="2" id="KW-0378">Hydrolase</keyword>
<dbReference type="EMBL" id="JAUOTP010000003">
    <property type="protein sequence ID" value="MDO6414535.1"/>
    <property type="molecule type" value="Genomic_DNA"/>
</dbReference>
<dbReference type="CDD" id="cd01823">
    <property type="entry name" value="SEST_like"/>
    <property type="match status" value="1"/>
</dbReference>
<dbReference type="Proteomes" id="UP001169764">
    <property type="component" value="Unassembled WGS sequence"/>
</dbReference>
<feature type="domain" description="SGNH hydrolase-type esterase" evidence="1">
    <location>
        <begin position="43"/>
        <end position="275"/>
    </location>
</feature>
<keyword evidence="2" id="KW-0966">Cell projection</keyword>
<keyword evidence="2" id="KW-0282">Flagellum</keyword>
<dbReference type="InterPro" id="IPR037460">
    <property type="entry name" value="SEST-like"/>
</dbReference>
<reference evidence="2" key="1">
    <citation type="submission" date="2023-07" db="EMBL/GenBank/DDBJ databases">
        <authorList>
            <person name="Kim M."/>
        </authorList>
    </citation>
    <scope>NUCLEOTIDE SEQUENCE</scope>
    <source>
        <strain evidence="2">BIUV-7</strain>
    </source>
</reference>
<dbReference type="InterPro" id="IPR013830">
    <property type="entry name" value="SGNH_hydro"/>
</dbReference>
<protein>
    <submittedName>
        <fullName evidence="2">SGNH/GDSL hydrolase family protein</fullName>
        <ecNumber evidence="2">3.1.-.-</ecNumber>
    </submittedName>
</protein>
<evidence type="ECO:0000259" key="1">
    <source>
        <dbReference type="Pfam" id="PF13472"/>
    </source>
</evidence>
<keyword evidence="2" id="KW-0969">Cilium</keyword>
<dbReference type="Pfam" id="PF13472">
    <property type="entry name" value="Lipase_GDSL_2"/>
    <property type="match status" value="1"/>
</dbReference>
<gene>
    <name evidence="2" type="ORF">Q4F19_09100</name>
</gene>
<proteinExistence type="predicted"/>
<evidence type="ECO:0000313" key="3">
    <source>
        <dbReference type="Proteomes" id="UP001169764"/>
    </source>
</evidence>
<dbReference type="PANTHER" id="PTHR37981:SF1">
    <property type="entry name" value="SGNH HYDROLASE-TYPE ESTERASE DOMAIN-CONTAINING PROTEIN"/>
    <property type="match status" value="1"/>
</dbReference>
<dbReference type="GO" id="GO:0016787">
    <property type="term" value="F:hydrolase activity"/>
    <property type="evidence" value="ECO:0007669"/>
    <property type="project" value="UniProtKB-KW"/>
</dbReference>
<dbReference type="Gene3D" id="3.40.50.1110">
    <property type="entry name" value="SGNH hydrolase"/>
    <property type="match status" value="1"/>
</dbReference>
<evidence type="ECO:0000313" key="2">
    <source>
        <dbReference type="EMBL" id="MDO6414535.1"/>
    </source>
</evidence>
<name>A0ABT8Y886_9SPHN</name>
<dbReference type="EC" id="3.1.-.-" evidence="2"/>
<keyword evidence="3" id="KW-1185">Reference proteome</keyword>
<dbReference type="InterPro" id="IPR036514">
    <property type="entry name" value="SGNH_hydro_sf"/>
</dbReference>